<name>A0ABU6IHD0_9ACTN</name>
<gene>
    <name evidence="5 9" type="primary">xseA</name>
    <name evidence="9" type="ORF">VIN30_05310</name>
</gene>
<comment type="function">
    <text evidence="5">Bidirectionally degrades single-stranded DNA into large acid-insoluble oligonucleotides, which are then degraded further into small acid-soluble oligonucleotides.</text>
</comment>
<keyword evidence="10" id="KW-1185">Reference proteome</keyword>
<evidence type="ECO:0000313" key="9">
    <source>
        <dbReference type="EMBL" id="MEC4175859.1"/>
    </source>
</evidence>
<dbReference type="EC" id="3.1.11.6" evidence="5"/>
<keyword evidence="3 5" id="KW-0378">Hydrolase</keyword>
<evidence type="ECO:0000256" key="5">
    <source>
        <dbReference type="HAMAP-Rule" id="MF_00378"/>
    </source>
</evidence>
<dbReference type="PANTHER" id="PTHR30008">
    <property type="entry name" value="EXODEOXYRIBONUCLEASE 7 LARGE SUBUNIT"/>
    <property type="match status" value="1"/>
</dbReference>
<dbReference type="NCBIfam" id="TIGR00237">
    <property type="entry name" value="xseA"/>
    <property type="match status" value="1"/>
</dbReference>
<comment type="subunit">
    <text evidence="5">Heterooligomer composed of large and small subunits.</text>
</comment>
<evidence type="ECO:0000313" key="10">
    <source>
        <dbReference type="Proteomes" id="UP001349994"/>
    </source>
</evidence>
<dbReference type="Proteomes" id="UP001349994">
    <property type="component" value="Unassembled WGS sequence"/>
</dbReference>
<dbReference type="EMBL" id="JAYMFF010000009">
    <property type="protein sequence ID" value="MEC4175859.1"/>
    <property type="molecule type" value="Genomic_DNA"/>
</dbReference>
<dbReference type="Pfam" id="PF13742">
    <property type="entry name" value="tRNA_anti_2"/>
    <property type="match status" value="1"/>
</dbReference>
<evidence type="ECO:0000256" key="2">
    <source>
        <dbReference type="ARBA" id="ARBA00022722"/>
    </source>
</evidence>
<evidence type="ECO:0000259" key="7">
    <source>
        <dbReference type="Pfam" id="PF02601"/>
    </source>
</evidence>
<protein>
    <recommendedName>
        <fullName evidence="5">Exodeoxyribonuclease 7 large subunit</fullName>
        <ecNumber evidence="5">3.1.11.6</ecNumber>
    </recommendedName>
    <alternativeName>
        <fullName evidence="5">Exodeoxyribonuclease VII large subunit</fullName>
        <shortName evidence="5">Exonuclease VII large subunit</shortName>
    </alternativeName>
</protein>
<keyword evidence="1 5" id="KW-0963">Cytoplasm</keyword>
<evidence type="ECO:0000256" key="1">
    <source>
        <dbReference type="ARBA" id="ARBA00022490"/>
    </source>
</evidence>
<keyword evidence="4 5" id="KW-0269">Exonuclease</keyword>
<dbReference type="InterPro" id="IPR003753">
    <property type="entry name" value="Exonuc_VII_L"/>
</dbReference>
<feature type="domain" description="OB-fold nucleic acid binding" evidence="8">
    <location>
        <begin position="21"/>
        <end position="110"/>
    </location>
</feature>
<dbReference type="CDD" id="cd04489">
    <property type="entry name" value="ExoVII_LU_OBF"/>
    <property type="match status" value="1"/>
</dbReference>
<sequence length="488" mass="51975">MGKDVAPAMPADNEEAEPALSVSAAMGLAKDALEGVVVRLMGEVSEVSDKPGYKAVYFTVKDEKASLPCMMWMNRYQAAGVPLSVGALVELTGRFSLYAAKGRMNFDVFSVTLAGEGLLRLQVANVARELEAMGLMAAERKRSLPVYPEVIGIVTSPRGSVIHDMLRTLRRRYPLARVLVAGVPVEGPGAADGLVDGLAKVVFAGAEMVLIGRGGGSFEDLMPFNDRRLARTIAACPVPVVTGIGHETDTTIADMVADVRASTPTAAAEAVAPARAQTEGRLDALGQALHRAEARRLEGASRALERLESLPLFREPARLFDAEALAIDDLSDRLGRALPDALRERQHRVGLLAEAVARMLPATLARPASQVSLAQSRLAMRGPMLTDRPAAACARDGQRLRAVGEHLTDRFRNDVAVNAARLHDLSPLTVIGRGFSVARDASGTVVRSVGQVRAGGALTVAVADGEIDCTVEKTRRIDAAIEDWKEDL</sequence>
<dbReference type="PANTHER" id="PTHR30008:SF0">
    <property type="entry name" value="EXODEOXYRIBONUCLEASE 7 LARGE SUBUNIT"/>
    <property type="match status" value="1"/>
</dbReference>
<comment type="catalytic activity">
    <reaction evidence="5 6">
        <text>Exonucleolytic cleavage in either 5'- to 3'- or 3'- to 5'-direction to yield nucleoside 5'-phosphates.</text>
        <dbReference type="EC" id="3.1.11.6"/>
    </reaction>
</comment>
<keyword evidence="2 5" id="KW-0540">Nuclease</keyword>
<dbReference type="InterPro" id="IPR025824">
    <property type="entry name" value="OB-fold_nuc-bd_dom"/>
</dbReference>
<comment type="similarity">
    <text evidence="5 6">Belongs to the XseA family.</text>
</comment>
<reference evidence="9 10" key="1">
    <citation type="submission" date="2024-01" db="EMBL/GenBank/DDBJ databases">
        <title>novel species in genus Adlercreutzia.</title>
        <authorList>
            <person name="Liu X."/>
        </authorList>
    </citation>
    <scope>NUCLEOTIDE SEQUENCE [LARGE SCALE GENOMIC DNA]</scope>
    <source>
        <strain evidence="9 10">R7</strain>
    </source>
</reference>
<dbReference type="Pfam" id="PF02601">
    <property type="entry name" value="Exonuc_VII_L"/>
    <property type="match status" value="1"/>
</dbReference>
<evidence type="ECO:0000256" key="3">
    <source>
        <dbReference type="ARBA" id="ARBA00022801"/>
    </source>
</evidence>
<evidence type="ECO:0000259" key="8">
    <source>
        <dbReference type="Pfam" id="PF13742"/>
    </source>
</evidence>
<feature type="domain" description="Exonuclease VII large subunit C-terminal" evidence="7">
    <location>
        <begin position="135"/>
        <end position="470"/>
    </location>
</feature>
<comment type="subcellular location">
    <subcellularLocation>
        <location evidence="5 6">Cytoplasm</location>
    </subcellularLocation>
</comment>
<dbReference type="RefSeq" id="WP_338209887.1">
    <property type="nucleotide sequence ID" value="NZ_JAYMFF010000009.1"/>
</dbReference>
<comment type="caution">
    <text evidence="9">The sequence shown here is derived from an EMBL/GenBank/DDBJ whole genome shotgun (WGS) entry which is preliminary data.</text>
</comment>
<dbReference type="InterPro" id="IPR020579">
    <property type="entry name" value="Exonuc_VII_lsu_C"/>
</dbReference>
<accession>A0ABU6IHD0</accession>
<evidence type="ECO:0000256" key="6">
    <source>
        <dbReference type="RuleBase" id="RU004355"/>
    </source>
</evidence>
<dbReference type="GO" id="GO:0008855">
    <property type="term" value="F:exodeoxyribonuclease VII activity"/>
    <property type="evidence" value="ECO:0007669"/>
    <property type="project" value="UniProtKB-EC"/>
</dbReference>
<dbReference type="HAMAP" id="MF_00378">
    <property type="entry name" value="Exonuc_7_L"/>
    <property type="match status" value="1"/>
</dbReference>
<organism evidence="9 10">
    <name type="scientific">Adlercreutzia wanghongyangiae</name>
    <dbReference type="NCBI Taxonomy" id="3111451"/>
    <lineage>
        <taxon>Bacteria</taxon>
        <taxon>Bacillati</taxon>
        <taxon>Actinomycetota</taxon>
        <taxon>Coriobacteriia</taxon>
        <taxon>Eggerthellales</taxon>
        <taxon>Eggerthellaceae</taxon>
        <taxon>Adlercreutzia</taxon>
    </lineage>
</organism>
<evidence type="ECO:0000256" key="4">
    <source>
        <dbReference type="ARBA" id="ARBA00022839"/>
    </source>
</evidence>
<proteinExistence type="inferred from homology"/>